<dbReference type="AlphaFoldDB" id="A0A5B8V3T2"/>
<proteinExistence type="predicted"/>
<dbReference type="PROSITE" id="PS51257">
    <property type="entry name" value="PROKAR_LIPOPROTEIN"/>
    <property type="match status" value="1"/>
</dbReference>
<evidence type="ECO:0000259" key="1">
    <source>
        <dbReference type="Pfam" id="PF00561"/>
    </source>
</evidence>
<sequence>MKIFVTLLIICFCWIIFAQSCMRFRTSDSLAEEDFKKQSIPFKTFYDTIDKHIIHYVMSGVDSLPTLVFIHGSPGSWDAFEHYLKDSALLQHYRMISIDRPGFGYSEYGNAINLQLQCDLMAKVIQHFSNGKPMCLIGHSLGGPAVVKITGEHHELPITNLVILAGSVDPSEENPESWRATLDRTPLRYMIPGAMRPSNAELLLFKQDVDGIPADLNKVTCRVLIMHGDKDTFVPPGNALFAQKNLINAKEVKLVWFKDEKHFIPWTKFKEIRDSLLELNMN</sequence>
<dbReference type="InterPro" id="IPR029058">
    <property type="entry name" value="AB_hydrolase_fold"/>
</dbReference>
<evidence type="ECO:0000313" key="2">
    <source>
        <dbReference type="EMBL" id="QEC65862.1"/>
    </source>
</evidence>
<dbReference type="Proteomes" id="UP000321533">
    <property type="component" value="Chromosome"/>
</dbReference>
<gene>
    <name evidence="2" type="ORF">FRZ67_00550</name>
</gene>
<dbReference type="OrthoDB" id="1224630at2"/>
<keyword evidence="2" id="KW-0378">Hydrolase</keyword>
<dbReference type="Gene3D" id="3.40.50.1820">
    <property type="entry name" value="alpha/beta hydrolase"/>
    <property type="match status" value="1"/>
</dbReference>
<name>A0A5B8V3T2_9BACT</name>
<evidence type="ECO:0000313" key="3">
    <source>
        <dbReference type="Proteomes" id="UP000321533"/>
    </source>
</evidence>
<dbReference type="PANTHER" id="PTHR42886">
    <property type="entry name" value="RE40534P-RELATED"/>
    <property type="match status" value="1"/>
</dbReference>
<dbReference type="PRINTS" id="PR00111">
    <property type="entry name" value="ABHYDROLASE"/>
</dbReference>
<dbReference type="Pfam" id="PF00561">
    <property type="entry name" value="Abhydrolase_1"/>
    <property type="match status" value="1"/>
</dbReference>
<dbReference type="RefSeq" id="WP_147187662.1">
    <property type="nucleotide sequence ID" value="NZ_CP042435.1"/>
</dbReference>
<feature type="domain" description="AB hydrolase-1" evidence="1">
    <location>
        <begin position="65"/>
        <end position="184"/>
    </location>
</feature>
<dbReference type="GO" id="GO:0016787">
    <property type="term" value="F:hydrolase activity"/>
    <property type="evidence" value="ECO:0007669"/>
    <property type="project" value="UniProtKB-KW"/>
</dbReference>
<reference evidence="2 3" key="1">
    <citation type="journal article" date="2016" name="Int. J. Syst. Evol. Microbiol.">
        <title>Panacibacter ginsenosidivorans gen. nov., sp. nov., with ginsenoside converting activity isolated from soil of a ginseng field.</title>
        <authorList>
            <person name="Siddiqi M.Z."/>
            <person name="Muhammad Shafi S."/>
            <person name="Choi K.D."/>
            <person name="Im W.T."/>
        </authorList>
    </citation>
    <scope>NUCLEOTIDE SEQUENCE [LARGE SCALE GENOMIC DNA]</scope>
    <source>
        <strain evidence="2 3">Gsoil1550</strain>
    </source>
</reference>
<accession>A0A5B8V3T2</accession>
<dbReference type="SUPFAM" id="SSF53474">
    <property type="entry name" value="alpha/beta-Hydrolases"/>
    <property type="match status" value="1"/>
</dbReference>
<organism evidence="2 3">
    <name type="scientific">Panacibacter ginsenosidivorans</name>
    <dbReference type="NCBI Taxonomy" id="1813871"/>
    <lineage>
        <taxon>Bacteria</taxon>
        <taxon>Pseudomonadati</taxon>
        <taxon>Bacteroidota</taxon>
        <taxon>Chitinophagia</taxon>
        <taxon>Chitinophagales</taxon>
        <taxon>Chitinophagaceae</taxon>
        <taxon>Panacibacter</taxon>
    </lineage>
</organism>
<protein>
    <submittedName>
        <fullName evidence="2">Alpha/beta hydrolase</fullName>
    </submittedName>
</protein>
<dbReference type="KEGG" id="pgin:FRZ67_00550"/>
<dbReference type="EMBL" id="CP042435">
    <property type="protein sequence ID" value="QEC65862.1"/>
    <property type="molecule type" value="Genomic_DNA"/>
</dbReference>
<dbReference type="PANTHER" id="PTHR42886:SF29">
    <property type="entry name" value="PUMMELIG, ISOFORM A"/>
    <property type="match status" value="1"/>
</dbReference>
<dbReference type="InterPro" id="IPR000073">
    <property type="entry name" value="AB_hydrolase_1"/>
</dbReference>
<keyword evidence="3" id="KW-1185">Reference proteome</keyword>